<name>F4QPJ4_9CAUL</name>
<sequence length="287" mass="30856">MLQWRRPTADALRPPLLLLHLHRDKIRTLKETSLRDPIETVSADGVKITAYRFVEKRQVARVIPAGAGANGAPLTHVISEATQIHQIGVELSGGSLLLEPGALQYHHGRIQSEIQRHEPGKGFLSRAVASAGTGESAFATKFTGTGTLWAEPSRKHFILGNMDAGDDLLLDDRAFYACSGGISLSTHRHTSVTGILAGNGFMQPKLSGRGAFVVESPVPVEEIDVIELSNGEAVVDGDFVLMFSASLEVVIGPLVKGLRNAFRSGEGLVYKFRGTGSIWVMPTARVS</sequence>
<dbReference type="Gene3D" id="3.60.160.10">
    <property type="entry name" value="Mitochondrial biogenesis AIM24"/>
    <property type="match status" value="1"/>
</dbReference>
<protein>
    <recommendedName>
        <fullName evidence="3">AIM24 family protein</fullName>
    </recommendedName>
</protein>
<dbReference type="InterPro" id="IPR002838">
    <property type="entry name" value="AIM24"/>
</dbReference>
<dbReference type="PANTHER" id="PTHR38074:SF1">
    <property type="entry name" value="ALTERED INHERITANCE OF MITOCHONDRIA PROTEIN 24, MITOCHONDRIAL"/>
    <property type="match status" value="1"/>
</dbReference>
<organism evidence="1 2">
    <name type="scientific">Asticcacaulis biprosthecium C19</name>
    <dbReference type="NCBI Taxonomy" id="715226"/>
    <lineage>
        <taxon>Bacteria</taxon>
        <taxon>Pseudomonadati</taxon>
        <taxon>Pseudomonadota</taxon>
        <taxon>Alphaproteobacteria</taxon>
        <taxon>Caulobacterales</taxon>
        <taxon>Caulobacteraceae</taxon>
        <taxon>Asticcacaulis</taxon>
    </lineage>
</organism>
<dbReference type="InterPro" id="IPR016031">
    <property type="entry name" value="Trp_RNA-bd_attenuator-like_dom"/>
</dbReference>
<keyword evidence="2" id="KW-1185">Reference proteome</keyword>
<dbReference type="HOGENOM" id="CLU_040551_2_0_5"/>
<evidence type="ECO:0000313" key="1">
    <source>
        <dbReference type="EMBL" id="EGF91252.1"/>
    </source>
</evidence>
<dbReference type="PANTHER" id="PTHR38074">
    <property type="entry name" value="ALTERED INHERITANCE OF MITOCHONDRIA PROTEIN 24, MITOCHONDRIAL"/>
    <property type="match status" value="1"/>
</dbReference>
<evidence type="ECO:0008006" key="3">
    <source>
        <dbReference type="Google" id="ProtNLM"/>
    </source>
</evidence>
<dbReference type="Proteomes" id="UP000006512">
    <property type="component" value="Unassembled WGS sequence"/>
</dbReference>
<dbReference type="eggNOG" id="COG2013">
    <property type="taxonomic scope" value="Bacteria"/>
</dbReference>
<dbReference type="STRING" id="715226.ABI_26670"/>
<evidence type="ECO:0000313" key="2">
    <source>
        <dbReference type="Proteomes" id="UP000006512"/>
    </source>
</evidence>
<dbReference type="SUPFAM" id="SSF51219">
    <property type="entry name" value="TRAP-like"/>
    <property type="match status" value="1"/>
</dbReference>
<accession>F4QPJ4</accession>
<dbReference type="AlphaFoldDB" id="F4QPJ4"/>
<gene>
    <name evidence="1" type="ORF">ABI_26670</name>
</gene>
<dbReference type="InterPro" id="IPR036983">
    <property type="entry name" value="AIM24_sf"/>
</dbReference>
<proteinExistence type="predicted"/>
<dbReference type="EMBL" id="GL883078">
    <property type="protein sequence ID" value="EGF91252.1"/>
    <property type="molecule type" value="Genomic_DNA"/>
</dbReference>
<reference evidence="2" key="1">
    <citation type="submission" date="2011-03" db="EMBL/GenBank/DDBJ databases">
        <title>Draft genome sequence of Brevundimonas diminuta.</title>
        <authorList>
            <person name="Brown P.J.B."/>
            <person name="Buechlein A."/>
            <person name="Hemmerich C."/>
            <person name="Brun Y.V."/>
        </authorList>
    </citation>
    <scope>NUCLEOTIDE SEQUENCE [LARGE SCALE GENOMIC DNA]</scope>
    <source>
        <strain evidence="2">C19</strain>
    </source>
</reference>
<dbReference type="Pfam" id="PF01987">
    <property type="entry name" value="AIM24"/>
    <property type="match status" value="1"/>
</dbReference>